<evidence type="ECO:0000256" key="2">
    <source>
        <dbReference type="SAM" id="Phobius"/>
    </source>
</evidence>
<feature type="transmembrane region" description="Helical" evidence="2">
    <location>
        <begin position="7"/>
        <end position="30"/>
    </location>
</feature>
<organism evidence="3 4">
    <name type="scientific">Staphylococcus equorum</name>
    <dbReference type="NCBI Taxonomy" id="246432"/>
    <lineage>
        <taxon>Bacteria</taxon>
        <taxon>Bacillati</taxon>
        <taxon>Bacillota</taxon>
        <taxon>Bacilli</taxon>
        <taxon>Bacillales</taxon>
        <taxon>Staphylococcaceae</taxon>
        <taxon>Staphylococcus</taxon>
    </lineage>
</organism>
<dbReference type="AlphaFoldDB" id="A0AAP7IG12"/>
<dbReference type="Proteomes" id="UP000095464">
    <property type="component" value="Unassembled WGS sequence"/>
</dbReference>
<keyword evidence="2" id="KW-0472">Membrane</keyword>
<feature type="compositionally biased region" description="Low complexity" evidence="1">
    <location>
        <begin position="171"/>
        <end position="192"/>
    </location>
</feature>
<evidence type="ECO:0000313" key="4">
    <source>
        <dbReference type="Proteomes" id="UP000095464"/>
    </source>
</evidence>
<gene>
    <name evidence="3" type="ORF">ASS94_02235</name>
</gene>
<keyword evidence="2" id="KW-0812">Transmembrane</keyword>
<dbReference type="EMBL" id="LNPX01000008">
    <property type="protein sequence ID" value="OEK58674.1"/>
    <property type="molecule type" value="Genomic_DNA"/>
</dbReference>
<evidence type="ECO:0000256" key="1">
    <source>
        <dbReference type="SAM" id="MobiDB-lite"/>
    </source>
</evidence>
<comment type="caution">
    <text evidence="3">The sequence shown here is derived from an EMBL/GenBank/DDBJ whole genome shotgun (WGS) entry which is preliminary data.</text>
</comment>
<dbReference type="RefSeq" id="WP_069802635.1">
    <property type="nucleotide sequence ID" value="NZ_CP068063.1"/>
</dbReference>
<reference evidence="4" key="1">
    <citation type="submission" date="2015-11" db="EMBL/GenBank/DDBJ databases">
        <title>Genomic diversity of Staphylococcus saprophyticus strains from urinary tract infections, animal surfaces, and fermented foods.</title>
        <authorList>
            <person name="Wolfe B.E."/>
        </authorList>
    </citation>
    <scope>NUCLEOTIDE SEQUENCE [LARGE SCALE GENOMIC DNA]</scope>
    <source>
        <strain evidence="4">738_7</strain>
    </source>
</reference>
<protein>
    <submittedName>
        <fullName evidence="3">Uncharacterized protein</fullName>
    </submittedName>
</protein>
<proteinExistence type="predicted"/>
<keyword evidence="2" id="KW-1133">Transmembrane helix</keyword>
<name>A0AAP7IG12_9STAP</name>
<accession>A0AAP7IG12</accession>
<feature type="region of interest" description="Disordered" evidence="1">
    <location>
        <begin position="169"/>
        <end position="192"/>
    </location>
</feature>
<evidence type="ECO:0000313" key="3">
    <source>
        <dbReference type="EMBL" id="OEK58674.1"/>
    </source>
</evidence>
<sequence>MSKTVKIVIAVVIGLLLVVGIGGAAAYYFMKNSPKNTYLLSEQETAKQMQEYAKDRFENEFKFQDKMKDESYLISLDASADVPEKLLKSSDIPKSAVDASKIGFKMGHDPENEKSVLALNPTVADNEIGEFQWAADEDNQYYSAPILDDVYKAKNDELVDVYEKLTGETVSSSSSSSSSDFSSSSSSMNSNNSAITNDTLNLNSLLSGTQISQEKVEEISERYSELIIDKLDDDNFEKEDDKIDVDGEEKDTNKVTMDISKAETKSILTAVLEKAKEDKDIKGIAEDQFNAEEYDDSIDEALEEVKDADKDEFPSIKSVIWEDDNQILKRDLTLKDNSGAEIKLEGTSLIDDDKLVMDYNVSADEAKISLKGESTKEDDKYDDKYTLGFDDGIKESDIKVTNKETVDGNKRTDKGDIEISANYDETTIEYENKLETDVKNNSQKQDLDITTEVQYEPVTVNIKGETKLKEDIKFDKAGAKDLNTMSNSDFSKLQKEISDNAEDILKDVVKDLEDK</sequence>